<dbReference type="Pfam" id="PF00881">
    <property type="entry name" value="Nitroreductase"/>
    <property type="match status" value="1"/>
</dbReference>
<keyword evidence="5" id="KW-1185">Reference proteome</keyword>
<dbReference type="InterPro" id="IPR029479">
    <property type="entry name" value="Nitroreductase"/>
</dbReference>
<dbReference type="SUPFAM" id="SSF55469">
    <property type="entry name" value="FMN-dependent nitroreductase-like"/>
    <property type="match status" value="1"/>
</dbReference>
<evidence type="ECO:0000313" key="5">
    <source>
        <dbReference type="Proteomes" id="UP000023785"/>
    </source>
</evidence>
<comment type="similarity">
    <text evidence="1">Belongs to the nitroreductase family.</text>
</comment>
<protein>
    <recommendedName>
        <fullName evidence="3">Nitroreductase domain-containing protein</fullName>
    </recommendedName>
</protein>
<dbReference type="GO" id="GO:0016491">
    <property type="term" value="F:oxidoreductase activity"/>
    <property type="evidence" value="ECO:0007669"/>
    <property type="project" value="UniProtKB-KW"/>
</dbReference>
<dbReference type="EMBL" id="AYER01000010">
    <property type="protein sequence ID" value="ESK37298.1"/>
    <property type="molecule type" value="Genomic_DNA"/>
</dbReference>
<evidence type="ECO:0000256" key="1">
    <source>
        <dbReference type="ARBA" id="ARBA00007118"/>
    </source>
</evidence>
<accession>V2T4I3</accession>
<dbReference type="InterPro" id="IPR000415">
    <property type="entry name" value="Nitroreductase-like"/>
</dbReference>
<dbReference type="OrthoDB" id="9784375at2"/>
<dbReference type="PATRIC" id="fig|1392540.3.peg.2272"/>
<dbReference type="Gene3D" id="3.40.109.10">
    <property type="entry name" value="NADH Oxidase"/>
    <property type="match status" value="1"/>
</dbReference>
<proteinExistence type="inferred from homology"/>
<sequence>MNVLDAIKNRHSAKNFDPNYIISSDIKKNLLEICLENAPSAFNLQHWRLVLIEDQKQRAQIREFSWNQPQVTESSMLVVITAHKNSWQNKVAQRVWSGATQDVQSFMMSAIDQYYHGRLEVQRDELMRSAGIFSQTLMLAAQEFGLDSCSMVGFDFGKMAEVIHLPNDHVICLMVAIGKSTTQRYPKIGKLPFDEVIKINSF</sequence>
<evidence type="ECO:0000256" key="2">
    <source>
        <dbReference type="ARBA" id="ARBA00023002"/>
    </source>
</evidence>
<dbReference type="PANTHER" id="PTHR43673">
    <property type="entry name" value="NAD(P)H NITROREDUCTASE YDGI-RELATED"/>
    <property type="match status" value="1"/>
</dbReference>
<feature type="domain" description="Nitroreductase" evidence="3">
    <location>
        <begin position="7"/>
        <end position="179"/>
    </location>
</feature>
<dbReference type="CDD" id="cd02137">
    <property type="entry name" value="MhqN-like"/>
    <property type="match status" value="1"/>
</dbReference>
<organism evidence="4 5">
    <name type="scientific">Acinetobacter nectaris CIP 110549</name>
    <dbReference type="NCBI Taxonomy" id="1392540"/>
    <lineage>
        <taxon>Bacteria</taxon>
        <taxon>Pseudomonadati</taxon>
        <taxon>Pseudomonadota</taxon>
        <taxon>Gammaproteobacteria</taxon>
        <taxon>Moraxellales</taxon>
        <taxon>Moraxellaceae</taxon>
        <taxon>Acinetobacter</taxon>
    </lineage>
</organism>
<comment type="caution">
    <text evidence="4">The sequence shown here is derived from an EMBL/GenBank/DDBJ whole genome shotgun (WGS) entry which is preliminary data.</text>
</comment>
<dbReference type="HOGENOM" id="CLU_070764_4_2_6"/>
<dbReference type="STRING" id="1392540.P256_02353"/>
<dbReference type="eggNOG" id="COG0778">
    <property type="taxonomic scope" value="Bacteria"/>
</dbReference>
<evidence type="ECO:0000259" key="3">
    <source>
        <dbReference type="Pfam" id="PF00881"/>
    </source>
</evidence>
<name>V2T4I3_9GAMM</name>
<reference evidence="4 5" key="1">
    <citation type="submission" date="2013-10" db="EMBL/GenBank/DDBJ databases">
        <title>The Genome Sequence of Acinetobacter nectaris CIP 110549.</title>
        <authorList>
            <consortium name="The Broad Institute Genomics Platform"/>
            <consortium name="The Broad Institute Genome Sequencing Center for Infectious Disease"/>
            <person name="Cerqueira G."/>
            <person name="Feldgarden M."/>
            <person name="Courvalin P."/>
            <person name="Grillot-Courvalin C."/>
            <person name="Clermont D."/>
            <person name="Rocha E."/>
            <person name="Yoon E.-J."/>
            <person name="Nemec A."/>
            <person name="Young S.K."/>
            <person name="Zeng Q."/>
            <person name="Gargeya S."/>
            <person name="Fitzgerald M."/>
            <person name="Abouelleil A."/>
            <person name="Alvarado L."/>
            <person name="Berlin A.M."/>
            <person name="Chapman S.B."/>
            <person name="Gainer-Dewar J."/>
            <person name="Goldberg J."/>
            <person name="Gnerre S."/>
            <person name="Griggs A."/>
            <person name="Gujja S."/>
            <person name="Hansen M."/>
            <person name="Howarth C."/>
            <person name="Imamovic A."/>
            <person name="Ireland A."/>
            <person name="Larimer J."/>
            <person name="McCowan C."/>
            <person name="Murphy C."/>
            <person name="Pearson M."/>
            <person name="Poon T.W."/>
            <person name="Priest M."/>
            <person name="Roberts A."/>
            <person name="Saif S."/>
            <person name="Shea T."/>
            <person name="Sykes S."/>
            <person name="Wortman J."/>
            <person name="Nusbaum C."/>
            <person name="Birren B."/>
        </authorList>
    </citation>
    <scope>NUCLEOTIDE SEQUENCE [LARGE SCALE GENOMIC DNA]</scope>
    <source>
        <strain evidence="4 5">CIP 110549</strain>
    </source>
</reference>
<gene>
    <name evidence="4" type="ORF">P256_02353</name>
</gene>
<evidence type="ECO:0000313" key="4">
    <source>
        <dbReference type="EMBL" id="ESK37298.1"/>
    </source>
</evidence>
<keyword evidence="2" id="KW-0560">Oxidoreductase</keyword>
<dbReference type="AlphaFoldDB" id="V2T4I3"/>
<dbReference type="Proteomes" id="UP000023785">
    <property type="component" value="Unassembled WGS sequence"/>
</dbReference>
<dbReference type="RefSeq" id="WP_023273963.1">
    <property type="nucleotide sequence ID" value="NZ_KI530736.1"/>
</dbReference>
<dbReference type="PANTHER" id="PTHR43673:SF12">
    <property type="entry name" value="PROTEIN DRGA"/>
    <property type="match status" value="1"/>
</dbReference>